<gene>
    <name evidence="1" type="ORF">CN475_22895</name>
</gene>
<comment type="caution">
    <text evidence="1">The sequence shown here is derived from an EMBL/GenBank/DDBJ whole genome shotgun (WGS) entry which is preliminary data.</text>
</comment>
<reference evidence="1 2" key="1">
    <citation type="submission" date="2017-09" db="EMBL/GenBank/DDBJ databases">
        <title>Large-scale bioinformatics analysis of Bacillus genomes uncovers conserved roles of natural products in bacterial physiology.</title>
        <authorList>
            <consortium name="Agbiome Team Llc"/>
            <person name="Bleich R.M."/>
            <person name="Kirk G.J."/>
            <person name="Santa Maria K.C."/>
            <person name="Allen S.E."/>
            <person name="Farag S."/>
            <person name="Shank E.A."/>
            <person name="Bowers A."/>
        </authorList>
    </citation>
    <scope>NUCLEOTIDE SEQUENCE [LARGE SCALE GENOMIC DNA]</scope>
    <source>
        <strain evidence="1 2">AFS006334</strain>
    </source>
</reference>
<evidence type="ECO:0000313" key="2">
    <source>
        <dbReference type="Proteomes" id="UP000219869"/>
    </source>
</evidence>
<proteinExistence type="predicted"/>
<dbReference type="Proteomes" id="UP000219869">
    <property type="component" value="Unassembled WGS sequence"/>
</dbReference>
<dbReference type="SUPFAM" id="SSF82771">
    <property type="entry name" value="GIY-YIG endonuclease"/>
    <property type="match status" value="1"/>
</dbReference>
<organism evidence="1 2">
    <name type="scientific">Bacillus cereus</name>
    <dbReference type="NCBI Taxonomy" id="1396"/>
    <lineage>
        <taxon>Bacteria</taxon>
        <taxon>Bacillati</taxon>
        <taxon>Bacillota</taxon>
        <taxon>Bacilli</taxon>
        <taxon>Bacillales</taxon>
        <taxon>Bacillaceae</taxon>
        <taxon>Bacillus</taxon>
        <taxon>Bacillus cereus group</taxon>
    </lineage>
</organism>
<protein>
    <recommendedName>
        <fullName evidence="3">GIY-YIG domain-containing protein</fullName>
    </recommendedName>
</protein>
<dbReference type="InterPro" id="IPR035901">
    <property type="entry name" value="GIY-YIG_endonuc_sf"/>
</dbReference>
<accession>A0A9X6YQS5</accession>
<evidence type="ECO:0000313" key="1">
    <source>
        <dbReference type="EMBL" id="PEQ83392.1"/>
    </source>
</evidence>
<dbReference type="EMBL" id="NTXW01000044">
    <property type="protein sequence ID" value="PEQ83392.1"/>
    <property type="molecule type" value="Genomic_DNA"/>
</dbReference>
<dbReference type="AlphaFoldDB" id="A0A9X6YQS5"/>
<dbReference type="Gene3D" id="3.40.1440.10">
    <property type="entry name" value="GIY-YIG endonuclease"/>
    <property type="match status" value="1"/>
</dbReference>
<sequence>MRLGNIYEKHKGLDLVYEVEMELIDEVLSPKKGLYMFLGEMEEVLYVGLTNNYHHRIVTNHKYHTGGFLYHVIHNVVKVLCLSYNGDLKTKEIELIKEYRPPFNRQYNKPFYRGDDPKYRKKKIGW</sequence>
<name>A0A9X6YQS5_BACCE</name>
<dbReference type="RefSeq" id="WP_098324057.1">
    <property type="nucleotide sequence ID" value="NZ_NTXW01000044.1"/>
</dbReference>
<evidence type="ECO:0008006" key="3">
    <source>
        <dbReference type="Google" id="ProtNLM"/>
    </source>
</evidence>